<proteinExistence type="predicted"/>
<feature type="signal peptide" evidence="2">
    <location>
        <begin position="1"/>
        <end position="26"/>
    </location>
</feature>
<name>A0A857J6E8_9BURK</name>
<feature type="transmembrane region" description="Helical" evidence="1">
    <location>
        <begin position="42"/>
        <end position="61"/>
    </location>
</feature>
<organism evidence="3 4">
    <name type="scientific">Xylophilus rhododendri</name>
    <dbReference type="NCBI Taxonomy" id="2697032"/>
    <lineage>
        <taxon>Bacteria</taxon>
        <taxon>Pseudomonadati</taxon>
        <taxon>Pseudomonadota</taxon>
        <taxon>Betaproteobacteria</taxon>
        <taxon>Burkholderiales</taxon>
        <taxon>Xylophilus</taxon>
    </lineage>
</organism>
<protein>
    <submittedName>
        <fullName evidence="3">Urease accessory protein UreJ</fullName>
    </submittedName>
</protein>
<reference evidence="3 4" key="1">
    <citation type="submission" date="2020-01" db="EMBL/GenBank/DDBJ databases">
        <title>Genome sequencing of strain KACC 21265.</title>
        <authorList>
            <person name="Heo J."/>
            <person name="Kim S.-J."/>
            <person name="Kim J.-S."/>
            <person name="Hong S.-B."/>
            <person name="Kwon S.-W."/>
        </authorList>
    </citation>
    <scope>NUCLEOTIDE SEQUENCE [LARGE SCALE GENOMIC DNA]</scope>
    <source>
        <strain evidence="3 4">KACC 21265</strain>
    </source>
</reference>
<feature type="transmembrane region" description="Helical" evidence="1">
    <location>
        <begin position="73"/>
        <end position="93"/>
    </location>
</feature>
<gene>
    <name evidence="3" type="ORF">GT347_17285</name>
</gene>
<evidence type="ECO:0000256" key="2">
    <source>
        <dbReference type="SAM" id="SignalP"/>
    </source>
</evidence>
<dbReference type="EMBL" id="CP047650">
    <property type="protein sequence ID" value="QHI99570.1"/>
    <property type="molecule type" value="Genomic_DNA"/>
</dbReference>
<dbReference type="Pfam" id="PF04955">
    <property type="entry name" value="HupE_UreJ"/>
    <property type="match status" value="1"/>
</dbReference>
<feature type="chain" id="PRO_5032725363" evidence="2">
    <location>
        <begin position="27"/>
        <end position="203"/>
    </location>
</feature>
<feature type="transmembrane region" description="Helical" evidence="1">
    <location>
        <begin position="183"/>
        <end position="202"/>
    </location>
</feature>
<keyword evidence="1" id="KW-1133">Transmembrane helix</keyword>
<dbReference type="Proteomes" id="UP000464787">
    <property type="component" value="Chromosome"/>
</dbReference>
<feature type="transmembrane region" description="Helical" evidence="1">
    <location>
        <begin position="123"/>
        <end position="141"/>
    </location>
</feature>
<keyword evidence="2" id="KW-0732">Signal</keyword>
<keyword evidence="4" id="KW-1185">Reference proteome</keyword>
<dbReference type="KEGG" id="xyk:GT347_17285"/>
<dbReference type="RefSeq" id="WP_160553382.1">
    <property type="nucleotide sequence ID" value="NZ_CP047650.1"/>
</dbReference>
<sequence>MISILGALAARVLPFAASVAPLSALAHPGTDDGGHHGFLAGMLHPLAGADHLAAMVAVGLWSALAARRAWPDLLAAPLGFASMLALGAFAGLYGLGLPAIEPMIAASLLVLGLLVMTRLRLSAAPAGLLVGAFALFHGLAHGHEFAGQPHADLTVAGMLVSTVALHAAGIACGWALRERSRWLPRIAGAGVALFGVALLAGVA</sequence>
<feature type="transmembrane region" description="Helical" evidence="1">
    <location>
        <begin position="153"/>
        <end position="176"/>
    </location>
</feature>
<evidence type="ECO:0000313" key="4">
    <source>
        <dbReference type="Proteomes" id="UP000464787"/>
    </source>
</evidence>
<dbReference type="PIRSF" id="PIRSF016919">
    <property type="entry name" value="HupE_UreJ"/>
    <property type="match status" value="1"/>
</dbReference>
<accession>A0A857J6E8</accession>
<dbReference type="InterPro" id="IPR007038">
    <property type="entry name" value="HupE_UreJ"/>
</dbReference>
<dbReference type="AlphaFoldDB" id="A0A857J6E8"/>
<evidence type="ECO:0000256" key="1">
    <source>
        <dbReference type="SAM" id="Phobius"/>
    </source>
</evidence>
<keyword evidence="1" id="KW-0812">Transmembrane</keyword>
<keyword evidence="1" id="KW-0472">Membrane</keyword>
<evidence type="ECO:0000313" key="3">
    <source>
        <dbReference type="EMBL" id="QHI99570.1"/>
    </source>
</evidence>
<feature type="transmembrane region" description="Helical" evidence="1">
    <location>
        <begin position="99"/>
        <end position="116"/>
    </location>
</feature>